<dbReference type="Gene3D" id="2.160.10.10">
    <property type="entry name" value="Hexapeptide repeat proteins"/>
    <property type="match status" value="1"/>
</dbReference>
<keyword evidence="4" id="KW-0963">Cytoplasm</keyword>
<feature type="domain" description="MobA-like NTP transferase" evidence="18">
    <location>
        <begin position="9"/>
        <end position="138"/>
    </location>
</feature>
<dbReference type="Pfam" id="PF12804">
    <property type="entry name" value="NTP_transf_3"/>
    <property type="match status" value="1"/>
</dbReference>
<dbReference type="InterPro" id="IPR011004">
    <property type="entry name" value="Trimer_LpxA-like_sf"/>
</dbReference>
<evidence type="ECO:0000256" key="13">
    <source>
        <dbReference type="ARBA" id="ARBA00023316"/>
    </source>
</evidence>
<evidence type="ECO:0000256" key="7">
    <source>
        <dbReference type="ARBA" id="ARBA00022723"/>
    </source>
</evidence>
<dbReference type="RefSeq" id="WP_268918428.1">
    <property type="nucleotide sequence ID" value="NZ_JAPTMY010000040.1"/>
</dbReference>
<gene>
    <name evidence="19" type="ORF">OHJ16_13990</name>
</gene>
<comment type="function">
    <text evidence="16">Catalyzes the last two sequential reactions in the de novo biosynthetic pathway for UDP-N-acetylglucosamine (UDP-GlcNAc). The C-terminal domain catalyzes the transfer of acetyl group from acetyl coenzyme A to glucosamine-1-phosphate (GlcN-1-P) to produce N-acetylglucosamine-1-phosphate (GlcNAc-1-P), which is converted into UDP-GlcNAc by the transfer of uridine 5-monophosphate (from uridine 5-triphosphate), a reaction catalyzed by the N-terminal domain.</text>
</comment>
<evidence type="ECO:0000256" key="2">
    <source>
        <dbReference type="ARBA" id="ARBA00007707"/>
    </source>
</evidence>
<keyword evidence="6" id="KW-0548">Nucleotidyltransferase</keyword>
<organism evidence="19 20">
    <name type="scientific">Actinomyces israelii</name>
    <dbReference type="NCBI Taxonomy" id="1659"/>
    <lineage>
        <taxon>Bacteria</taxon>
        <taxon>Bacillati</taxon>
        <taxon>Actinomycetota</taxon>
        <taxon>Actinomycetes</taxon>
        <taxon>Actinomycetales</taxon>
        <taxon>Actinomycetaceae</taxon>
        <taxon>Actinomyces</taxon>
    </lineage>
</organism>
<keyword evidence="11" id="KW-0511">Multifunctional enzyme</keyword>
<evidence type="ECO:0000256" key="16">
    <source>
        <dbReference type="ARBA" id="ARBA00049628"/>
    </source>
</evidence>
<comment type="catalytic activity">
    <reaction evidence="14">
        <text>alpha-D-glucosamine 1-phosphate + acetyl-CoA = N-acetyl-alpha-D-glucosamine 1-phosphate + CoA + H(+)</text>
        <dbReference type="Rhea" id="RHEA:13725"/>
        <dbReference type="ChEBI" id="CHEBI:15378"/>
        <dbReference type="ChEBI" id="CHEBI:57287"/>
        <dbReference type="ChEBI" id="CHEBI:57288"/>
        <dbReference type="ChEBI" id="CHEBI:57776"/>
        <dbReference type="ChEBI" id="CHEBI:58516"/>
        <dbReference type="EC" id="2.3.1.157"/>
    </reaction>
</comment>
<keyword evidence="12" id="KW-0012">Acyltransferase</keyword>
<dbReference type="InterPro" id="IPR050065">
    <property type="entry name" value="GlmU-like"/>
</dbReference>
<dbReference type="Proteomes" id="UP001072034">
    <property type="component" value="Unassembled WGS sequence"/>
</dbReference>
<evidence type="ECO:0000256" key="5">
    <source>
        <dbReference type="ARBA" id="ARBA00022679"/>
    </source>
</evidence>
<evidence type="ECO:0000256" key="10">
    <source>
        <dbReference type="ARBA" id="ARBA00022984"/>
    </source>
</evidence>
<dbReference type="Gene3D" id="3.90.550.10">
    <property type="entry name" value="Spore Coat Polysaccharide Biosynthesis Protein SpsA, Chain A"/>
    <property type="match status" value="1"/>
</dbReference>
<dbReference type="GO" id="GO:0016740">
    <property type="term" value="F:transferase activity"/>
    <property type="evidence" value="ECO:0007669"/>
    <property type="project" value="UniProtKB-KW"/>
</dbReference>
<name>A0ABT4IBN5_9ACTO</name>
<evidence type="ECO:0000256" key="15">
    <source>
        <dbReference type="ARBA" id="ARBA00048493"/>
    </source>
</evidence>
<proteinExistence type="inferred from homology"/>
<dbReference type="PANTHER" id="PTHR43584:SF3">
    <property type="entry name" value="BIFUNCTIONAL PROTEIN GLMU"/>
    <property type="match status" value="1"/>
</dbReference>
<feature type="region of interest" description="Disordered" evidence="17">
    <location>
        <begin position="323"/>
        <end position="349"/>
    </location>
</feature>
<dbReference type="EMBL" id="JAPTMY010000040">
    <property type="protein sequence ID" value="MCZ0859150.1"/>
    <property type="molecule type" value="Genomic_DNA"/>
</dbReference>
<accession>A0ABT4IBN5</accession>
<sequence length="349" mass="36235">MASTAPAAVIVMAAGKGTRMRSATPKVLHAIGGRSLLDHAVTAARGLHPDHLVVVVRHERDAVVAHLAEVAPDAVAADQDEVPGTGRAVACGLASLPADLTGPVVVTSGDVPLLDTATLADLLAQHARRGDAVTLLTTVLEDPTGYGRVVREADGPDSPVSAIVEQRDASPEQRAITEINAGVYVFDAAHLRRALTTLGTDNDQGEVYLTDVVARARAAGLSVSALVAADHWLVEGCNDRSQLAELGAELNRRTLARWMEAGVGVADPGGTWVDVSVELARDVILEPGVLLRGATRIGEGARVGAYAILTDVEIPAGAVVAPFSRLDGDTPTGTGTSTETGTDRHRDRR</sequence>
<dbReference type="SUPFAM" id="SSF53448">
    <property type="entry name" value="Nucleotide-diphospho-sugar transferases"/>
    <property type="match status" value="1"/>
</dbReference>
<keyword evidence="13" id="KW-0961">Cell wall biogenesis/degradation</keyword>
<evidence type="ECO:0000256" key="9">
    <source>
        <dbReference type="ARBA" id="ARBA00022960"/>
    </source>
</evidence>
<comment type="similarity">
    <text evidence="2">In the C-terminal section; belongs to the transferase hexapeptide repeat family.</text>
</comment>
<dbReference type="SUPFAM" id="SSF51161">
    <property type="entry name" value="Trimeric LpxA-like enzymes"/>
    <property type="match status" value="1"/>
</dbReference>
<comment type="similarity">
    <text evidence="3">In the N-terminal section; belongs to the N-acetylglucosamine-1-phosphate uridyltransferase family.</text>
</comment>
<dbReference type="InterPro" id="IPR029044">
    <property type="entry name" value="Nucleotide-diphossugar_trans"/>
</dbReference>
<keyword evidence="10" id="KW-0573">Peptidoglycan synthesis</keyword>
<protein>
    <submittedName>
        <fullName evidence="19">NTP transferase domain-containing protein</fullName>
    </submittedName>
</protein>
<evidence type="ECO:0000256" key="3">
    <source>
        <dbReference type="ARBA" id="ARBA00007947"/>
    </source>
</evidence>
<evidence type="ECO:0000256" key="12">
    <source>
        <dbReference type="ARBA" id="ARBA00023315"/>
    </source>
</evidence>
<dbReference type="InterPro" id="IPR025877">
    <property type="entry name" value="MobA-like_NTP_Trfase"/>
</dbReference>
<evidence type="ECO:0000256" key="8">
    <source>
        <dbReference type="ARBA" id="ARBA00022842"/>
    </source>
</evidence>
<comment type="catalytic activity">
    <reaction evidence="15">
        <text>N-acetyl-alpha-D-glucosamine 1-phosphate + UTP + H(+) = UDP-N-acetyl-alpha-D-glucosamine + diphosphate</text>
        <dbReference type="Rhea" id="RHEA:13509"/>
        <dbReference type="ChEBI" id="CHEBI:15378"/>
        <dbReference type="ChEBI" id="CHEBI:33019"/>
        <dbReference type="ChEBI" id="CHEBI:46398"/>
        <dbReference type="ChEBI" id="CHEBI:57705"/>
        <dbReference type="ChEBI" id="CHEBI:57776"/>
        <dbReference type="EC" id="2.7.7.23"/>
    </reaction>
</comment>
<comment type="cofactor">
    <cofactor evidence="1">
        <name>Mg(2+)</name>
        <dbReference type="ChEBI" id="CHEBI:18420"/>
    </cofactor>
</comment>
<keyword evidence="8" id="KW-0460">Magnesium</keyword>
<dbReference type="CDD" id="cd02540">
    <property type="entry name" value="GT2_GlmU_N_bac"/>
    <property type="match status" value="1"/>
</dbReference>
<feature type="compositionally biased region" description="Low complexity" evidence="17">
    <location>
        <begin position="329"/>
        <end position="340"/>
    </location>
</feature>
<reference evidence="19" key="1">
    <citation type="submission" date="2022-10" db="EMBL/GenBank/DDBJ databases">
        <title>Genome sequence of Actinomyces israelii ATCC 10048.</title>
        <authorList>
            <person name="Watt R.M."/>
            <person name="Tong W.M."/>
        </authorList>
    </citation>
    <scope>NUCLEOTIDE SEQUENCE</scope>
    <source>
        <strain evidence="19">ATCC 10048</strain>
    </source>
</reference>
<evidence type="ECO:0000256" key="11">
    <source>
        <dbReference type="ARBA" id="ARBA00023268"/>
    </source>
</evidence>
<evidence type="ECO:0000256" key="14">
    <source>
        <dbReference type="ARBA" id="ARBA00048247"/>
    </source>
</evidence>
<evidence type="ECO:0000256" key="17">
    <source>
        <dbReference type="SAM" id="MobiDB-lite"/>
    </source>
</evidence>
<dbReference type="PANTHER" id="PTHR43584">
    <property type="entry name" value="NUCLEOTIDYL TRANSFERASE"/>
    <property type="match status" value="1"/>
</dbReference>
<comment type="caution">
    <text evidence="19">The sequence shown here is derived from an EMBL/GenBank/DDBJ whole genome shotgun (WGS) entry which is preliminary data.</text>
</comment>
<evidence type="ECO:0000256" key="1">
    <source>
        <dbReference type="ARBA" id="ARBA00001946"/>
    </source>
</evidence>
<evidence type="ECO:0000256" key="6">
    <source>
        <dbReference type="ARBA" id="ARBA00022695"/>
    </source>
</evidence>
<keyword evidence="9" id="KW-0133">Cell shape</keyword>
<evidence type="ECO:0000313" key="20">
    <source>
        <dbReference type="Proteomes" id="UP001072034"/>
    </source>
</evidence>
<evidence type="ECO:0000313" key="19">
    <source>
        <dbReference type="EMBL" id="MCZ0859150.1"/>
    </source>
</evidence>
<keyword evidence="5 19" id="KW-0808">Transferase</keyword>
<evidence type="ECO:0000256" key="4">
    <source>
        <dbReference type="ARBA" id="ARBA00022490"/>
    </source>
</evidence>
<keyword evidence="7" id="KW-0479">Metal-binding</keyword>
<evidence type="ECO:0000259" key="18">
    <source>
        <dbReference type="Pfam" id="PF12804"/>
    </source>
</evidence>
<keyword evidence="20" id="KW-1185">Reference proteome</keyword>